<gene>
    <name evidence="2" type="ORF">KGQ19_17945</name>
</gene>
<dbReference type="InterPro" id="IPR012338">
    <property type="entry name" value="Beta-lactam/transpept-like"/>
</dbReference>
<dbReference type="Proteomes" id="UP000730482">
    <property type="component" value="Unassembled WGS sequence"/>
</dbReference>
<keyword evidence="3" id="KW-1185">Reference proteome</keyword>
<dbReference type="PANTHER" id="PTHR43319:SF3">
    <property type="entry name" value="BETA-LACTAMASE-RELATED DOMAIN-CONTAINING PROTEIN"/>
    <property type="match status" value="1"/>
</dbReference>
<dbReference type="InterPro" id="IPR001466">
    <property type="entry name" value="Beta-lactam-related"/>
</dbReference>
<evidence type="ECO:0000313" key="3">
    <source>
        <dbReference type="Proteomes" id="UP000730482"/>
    </source>
</evidence>
<comment type="caution">
    <text evidence="2">The sequence shown here is derived from an EMBL/GenBank/DDBJ whole genome shotgun (WGS) entry which is preliminary data.</text>
</comment>
<accession>A0ABS5KRT0</accession>
<dbReference type="PANTHER" id="PTHR43319">
    <property type="entry name" value="BETA-LACTAMASE-RELATED"/>
    <property type="match status" value="1"/>
</dbReference>
<evidence type="ECO:0000259" key="1">
    <source>
        <dbReference type="Pfam" id="PF00144"/>
    </source>
</evidence>
<name>A0ABS5KRT0_9ACTN</name>
<feature type="domain" description="Beta-lactamase-related" evidence="1">
    <location>
        <begin position="21"/>
        <end position="355"/>
    </location>
</feature>
<organism evidence="2 3">
    <name type="scientific">Catenulispora pinistramenti</name>
    <dbReference type="NCBI Taxonomy" id="2705254"/>
    <lineage>
        <taxon>Bacteria</taxon>
        <taxon>Bacillati</taxon>
        <taxon>Actinomycetota</taxon>
        <taxon>Actinomycetes</taxon>
        <taxon>Catenulisporales</taxon>
        <taxon>Catenulisporaceae</taxon>
        <taxon>Catenulispora</taxon>
    </lineage>
</organism>
<protein>
    <submittedName>
        <fullName evidence="2">Beta-lactamase family protein</fullName>
    </submittedName>
</protein>
<evidence type="ECO:0000313" key="2">
    <source>
        <dbReference type="EMBL" id="MBS2548751.1"/>
    </source>
</evidence>
<dbReference type="EMBL" id="JAAFYZ010000055">
    <property type="protein sequence ID" value="MBS2548751.1"/>
    <property type="molecule type" value="Genomic_DNA"/>
</dbReference>
<dbReference type="RefSeq" id="WP_212010329.1">
    <property type="nucleotide sequence ID" value="NZ_JAAFYZ010000055.1"/>
</dbReference>
<dbReference type="Gene3D" id="3.40.710.10">
    <property type="entry name" value="DD-peptidase/beta-lactamase superfamily"/>
    <property type="match status" value="1"/>
</dbReference>
<proteinExistence type="predicted"/>
<dbReference type="Pfam" id="PF00144">
    <property type="entry name" value="Beta-lactamase"/>
    <property type="match status" value="1"/>
</dbReference>
<reference evidence="2 3" key="1">
    <citation type="submission" date="2020-02" db="EMBL/GenBank/DDBJ databases">
        <title>Acidophilic actinobacteria isolated from forest soil.</title>
        <authorList>
            <person name="Golinska P."/>
        </authorList>
    </citation>
    <scope>NUCLEOTIDE SEQUENCE [LARGE SCALE GENOMIC DNA]</scope>
    <source>
        <strain evidence="2 3">NL8</strain>
    </source>
</reference>
<sequence>MNENEDRGQAATEAALSRIAKLVADRPGQAQLHVLHHGVPILDVCVRCDPDTPFLLWSTGKPFTALAVHQLAERGLLDLDAPIADHWPEYGRAGKQSVTPRHALTHTTGAPLSTRHVVGDAWIMHDWDRSVRAAAAARPRHEPGRDPAYHILSQGFILGELLQRVTGTPLAEYLDTNILGPAGLANTHLGLPDSLWDTRTILQISKEPRTSFPDRAKVRRFGTKAVRTAPIPAATVHSTARDVARFYQLLLNGGGIDGVTVFHPETVRAAREPAASQATHIHSDPIVGHAIRWSHGFQLGWGTRPAPAARPFGTTAGEDVFGHNGSNYCNAWADPEHGLVFACLTSLMTPRAQALAWQTELSDLVRAAVGGSGETA</sequence>
<dbReference type="InterPro" id="IPR052907">
    <property type="entry name" value="Beta-lactamase/esterase"/>
</dbReference>
<dbReference type="SUPFAM" id="SSF56601">
    <property type="entry name" value="beta-lactamase/transpeptidase-like"/>
    <property type="match status" value="1"/>
</dbReference>